<evidence type="ECO:0000259" key="3">
    <source>
        <dbReference type="Pfam" id="PF16042"/>
    </source>
</evidence>
<dbReference type="OrthoDB" id="8197587at2759"/>
<feature type="region of interest" description="Disordered" evidence="1">
    <location>
        <begin position="191"/>
        <end position="211"/>
    </location>
</feature>
<feature type="domain" description="DUF4794" evidence="3">
    <location>
        <begin position="164"/>
        <end position="212"/>
    </location>
</feature>
<feature type="compositionally biased region" description="Polar residues" evidence="1">
    <location>
        <begin position="281"/>
        <end position="293"/>
    </location>
</feature>
<feature type="chain" id="PRO_5005535905" description="DUF4794 domain-containing protein" evidence="2">
    <location>
        <begin position="27"/>
        <end position="326"/>
    </location>
</feature>
<accession>A0A0L0CD90</accession>
<dbReference type="Proteomes" id="UP000037069">
    <property type="component" value="Unassembled WGS sequence"/>
</dbReference>
<keyword evidence="2" id="KW-0732">Signal</keyword>
<feature type="domain" description="DUF4794" evidence="3">
    <location>
        <begin position="73"/>
        <end position="125"/>
    </location>
</feature>
<evidence type="ECO:0000256" key="2">
    <source>
        <dbReference type="SAM" id="SignalP"/>
    </source>
</evidence>
<evidence type="ECO:0000313" key="5">
    <source>
        <dbReference type="Proteomes" id="UP000037069"/>
    </source>
</evidence>
<dbReference type="Pfam" id="PF16042">
    <property type="entry name" value="DUF4794"/>
    <property type="match status" value="2"/>
</dbReference>
<dbReference type="AlphaFoldDB" id="A0A0L0CD90"/>
<reference evidence="4 5" key="1">
    <citation type="journal article" date="2015" name="Nat. Commun.">
        <title>Lucilia cuprina genome unlocks parasitic fly biology to underpin future interventions.</title>
        <authorList>
            <person name="Anstead C.A."/>
            <person name="Korhonen P.K."/>
            <person name="Young N.D."/>
            <person name="Hall R.S."/>
            <person name="Jex A.R."/>
            <person name="Murali S.C."/>
            <person name="Hughes D.S."/>
            <person name="Lee S.F."/>
            <person name="Perry T."/>
            <person name="Stroehlein A.J."/>
            <person name="Ansell B.R."/>
            <person name="Breugelmans B."/>
            <person name="Hofmann A."/>
            <person name="Qu J."/>
            <person name="Dugan S."/>
            <person name="Lee S.L."/>
            <person name="Chao H."/>
            <person name="Dinh H."/>
            <person name="Han Y."/>
            <person name="Doddapaneni H.V."/>
            <person name="Worley K.C."/>
            <person name="Muzny D.M."/>
            <person name="Ioannidis P."/>
            <person name="Waterhouse R.M."/>
            <person name="Zdobnov E.M."/>
            <person name="James P.J."/>
            <person name="Bagnall N.H."/>
            <person name="Kotze A.C."/>
            <person name="Gibbs R.A."/>
            <person name="Richards S."/>
            <person name="Batterham P."/>
            <person name="Gasser R.B."/>
        </authorList>
    </citation>
    <scope>NUCLEOTIDE SEQUENCE [LARGE SCALE GENOMIC DNA]</scope>
    <source>
        <strain evidence="4 5">LS</strain>
        <tissue evidence="4">Full body</tissue>
    </source>
</reference>
<keyword evidence="5" id="KW-1185">Reference proteome</keyword>
<dbReference type="InterPro" id="IPR032011">
    <property type="entry name" value="DUF4794"/>
</dbReference>
<proteinExistence type="predicted"/>
<comment type="caution">
    <text evidence="4">The sequence shown here is derived from an EMBL/GenBank/DDBJ whole genome shotgun (WGS) entry which is preliminary data.</text>
</comment>
<feature type="compositionally biased region" description="Polar residues" evidence="1">
    <location>
        <begin position="250"/>
        <end position="265"/>
    </location>
</feature>
<feature type="signal peptide" evidence="2">
    <location>
        <begin position="1"/>
        <end position="26"/>
    </location>
</feature>
<evidence type="ECO:0000256" key="1">
    <source>
        <dbReference type="SAM" id="MobiDB-lite"/>
    </source>
</evidence>
<feature type="region of interest" description="Disordered" evidence="1">
    <location>
        <begin position="241"/>
        <end position="296"/>
    </location>
</feature>
<name>A0A0L0CD90_LUCCU</name>
<evidence type="ECO:0000313" key="4">
    <source>
        <dbReference type="EMBL" id="KNC30230.1"/>
    </source>
</evidence>
<gene>
    <name evidence="4" type="ORF">FF38_06979</name>
</gene>
<sequence length="326" mass="36250">MIVINKSNVKCLWLLVLISFICLANARQIRYSRYNTEVIEDSVEKQNSTNVTDNQTVDDDSEIEATVREIKLAPYPASGYRPSRAFPLPNEEAARNTQSDIEAQLTDESSVASTTETIDFTTTTLGYEDETTTTNIITEDNLNEGDSEKVESGDDVMAETEAPKAPYPPAGFQPRIPFLLPTDFSLKSEQQLKEEENLTEIPYEDTTELPAETEIKAPYPAAGYRPSKAFLLPSEQLQLEAEKKNDSKPQNDNSNHPVCGSSTNPLAPKPIDGEKEDPDSESINVNVQTQQRSQEQRAVVIPVRFSVHPLLLTRPLVYSAPIAATW</sequence>
<dbReference type="EMBL" id="JRES01000558">
    <property type="protein sequence ID" value="KNC30230.1"/>
    <property type="molecule type" value="Genomic_DNA"/>
</dbReference>
<dbReference type="STRING" id="7375.A0A0L0CD90"/>
<organism evidence="4 5">
    <name type="scientific">Lucilia cuprina</name>
    <name type="common">Green bottle fly</name>
    <name type="synonym">Australian sheep blowfly</name>
    <dbReference type="NCBI Taxonomy" id="7375"/>
    <lineage>
        <taxon>Eukaryota</taxon>
        <taxon>Metazoa</taxon>
        <taxon>Ecdysozoa</taxon>
        <taxon>Arthropoda</taxon>
        <taxon>Hexapoda</taxon>
        <taxon>Insecta</taxon>
        <taxon>Pterygota</taxon>
        <taxon>Neoptera</taxon>
        <taxon>Endopterygota</taxon>
        <taxon>Diptera</taxon>
        <taxon>Brachycera</taxon>
        <taxon>Muscomorpha</taxon>
        <taxon>Oestroidea</taxon>
        <taxon>Calliphoridae</taxon>
        <taxon>Luciliinae</taxon>
        <taxon>Lucilia</taxon>
    </lineage>
</organism>
<protein>
    <recommendedName>
        <fullName evidence="3">DUF4794 domain-containing protein</fullName>
    </recommendedName>
</protein>